<dbReference type="AlphaFoldDB" id="A0A8H3TNZ3"/>
<dbReference type="EMBL" id="BLZA01000002">
    <property type="protein sequence ID" value="GHJ83674.1"/>
    <property type="molecule type" value="Genomic_DNA"/>
</dbReference>
<reference evidence="3" key="1">
    <citation type="submission" date="2020-07" db="EMBL/GenBank/DDBJ databases">
        <title>Draft Genome Sequence of a Deep-Sea Yeast, Naganishia (Cryptococcus) liquefaciens strain N6.</title>
        <authorList>
            <person name="Han Y.W."/>
            <person name="Kajitani R."/>
            <person name="Morimoto H."/>
            <person name="Parhat M."/>
            <person name="Tsubouchi H."/>
            <person name="Bakenova O."/>
            <person name="Ogata M."/>
            <person name="Argunhan B."/>
            <person name="Aoki R."/>
            <person name="Kajiwara S."/>
            <person name="Itoh T."/>
            <person name="Iwasaki H."/>
        </authorList>
    </citation>
    <scope>NUCLEOTIDE SEQUENCE</scope>
    <source>
        <strain evidence="3">N6</strain>
    </source>
</reference>
<dbReference type="InterPro" id="IPR018808">
    <property type="entry name" value="Muniscin_C"/>
</dbReference>
<dbReference type="OrthoDB" id="1875751at2759"/>
<feature type="compositionally biased region" description="Low complexity" evidence="1">
    <location>
        <begin position="380"/>
        <end position="389"/>
    </location>
</feature>
<keyword evidence="4" id="KW-1185">Reference proteome</keyword>
<gene>
    <name evidence="3" type="ORF">NliqN6_0076</name>
</gene>
<dbReference type="InterPro" id="IPR001060">
    <property type="entry name" value="FCH_dom"/>
</dbReference>
<sequence length="739" mass="79452">MSDTLPRDLWARQLEALPPRTVLTALSAHAQKHSHATDHVADYLRARASVEQEYVQGLQKIQRKFGGDAGFEDRDGEGIVWERTMGELGSTIKTHTDYASFLTHDYADPLRQLPALPAAASDRLERTLKSYESALAKTSKAQKKGGPKLLAAQQEVADLQRDLSASIVPEYVTLHQRVTLDRAARVKELAVKWETAQADMGNRRAEASQLGMMRVLAWEPEERVRGLALEKFGGARPGENQMPPPPPASSSAARGEPMRRPTVQSDAGSIRSNPASHTGGGGGFASTLKSKFGRKNSIVNSPARGRTGSDAQQRAPSFTPALATPLDDSPRQVDHEGFSVPPPDRGNAPWERSTRNLMDDDDEEQLRESSARVESPLESTAAPTPAPATSKFPSLALAPAPITESEADRAAALAKMQSTLQSGQGPKRASTMRGRRDVRNTMFGALDRVDDEASLGEVVRKERQAAGEMVASPISVSGNPFETASPGTGLRASFVETISAVIKSGSVQRAMITGEVSLTLKDATSLASQPPLHIRLDAFEQLDKVAPNPRYLSQYPNTPGEYLLDLGALAHASSGKGPTLFKYQVHISEARAAEFTPLEITPQWKPMQGETRLVMTYHANPSSRLAQARLTDLKLTVGLGGPEVTTVQAKPPGGTWSPEARQITWSLPDLDLAQSTPGKIVARFITGGEELGVPEPVTAHFKVDGTLSTGLGVSVVDASAGWTFEDVARATTSGKYVVE</sequence>
<dbReference type="PROSITE" id="PS51072">
    <property type="entry name" value="MHD"/>
    <property type="match status" value="1"/>
</dbReference>
<dbReference type="Pfam" id="PF00611">
    <property type="entry name" value="FCH"/>
    <property type="match status" value="1"/>
</dbReference>
<organism evidence="3 4">
    <name type="scientific">Naganishia liquefaciens</name>
    <dbReference type="NCBI Taxonomy" id="104408"/>
    <lineage>
        <taxon>Eukaryota</taxon>
        <taxon>Fungi</taxon>
        <taxon>Dikarya</taxon>
        <taxon>Basidiomycota</taxon>
        <taxon>Agaricomycotina</taxon>
        <taxon>Tremellomycetes</taxon>
        <taxon>Filobasidiales</taxon>
        <taxon>Filobasidiaceae</taxon>
        <taxon>Naganishia</taxon>
    </lineage>
</organism>
<name>A0A8H3TNZ3_9TREE</name>
<feature type="compositionally biased region" description="Basic and acidic residues" evidence="1">
    <location>
        <begin position="328"/>
        <end position="337"/>
    </location>
</feature>
<comment type="caution">
    <text evidence="3">The sequence shown here is derived from an EMBL/GenBank/DDBJ whole genome shotgun (WGS) entry which is preliminary data.</text>
</comment>
<evidence type="ECO:0000259" key="2">
    <source>
        <dbReference type="PROSITE" id="PS51072"/>
    </source>
</evidence>
<feature type="domain" description="MHD" evidence="2">
    <location>
        <begin position="487"/>
        <end position="739"/>
    </location>
</feature>
<feature type="compositionally biased region" description="Polar residues" evidence="1">
    <location>
        <begin position="262"/>
        <end position="276"/>
    </location>
</feature>
<dbReference type="Pfam" id="PF10291">
    <property type="entry name" value="muHD"/>
    <property type="match status" value="1"/>
</dbReference>
<dbReference type="SUPFAM" id="SSF103657">
    <property type="entry name" value="BAR/IMD domain-like"/>
    <property type="match status" value="1"/>
</dbReference>
<dbReference type="Proteomes" id="UP000620104">
    <property type="component" value="Unassembled WGS sequence"/>
</dbReference>
<dbReference type="InterPro" id="IPR028565">
    <property type="entry name" value="MHD"/>
</dbReference>
<evidence type="ECO:0000313" key="4">
    <source>
        <dbReference type="Proteomes" id="UP000620104"/>
    </source>
</evidence>
<accession>A0A8H3TNZ3</accession>
<proteinExistence type="predicted"/>
<dbReference type="InterPro" id="IPR027267">
    <property type="entry name" value="AH/BAR_dom_sf"/>
</dbReference>
<protein>
    <recommendedName>
        <fullName evidence="2">MHD domain-containing protein</fullName>
    </recommendedName>
</protein>
<feature type="region of interest" description="Disordered" evidence="1">
    <location>
        <begin position="233"/>
        <end position="392"/>
    </location>
</feature>
<dbReference type="Gene3D" id="1.20.1270.60">
    <property type="entry name" value="Arfaptin homology (AH) domain/BAR domain"/>
    <property type="match status" value="1"/>
</dbReference>
<evidence type="ECO:0000256" key="1">
    <source>
        <dbReference type="SAM" id="MobiDB-lite"/>
    </source>
</evidence>
<evidence type="ECO:0000313" key="3">
    <source>
        <dbReference type="EMBL" id="GHJ83674.1"/>
    </source>
</evidence>